<dbReference type="GO" id="GO:0016020">
    <property type="term" value="C:membrane"/>
    <property type="evidence" value="ECO:0007669"/>
    <property type="project" value="UniProtKB-SubCell"/>
</dbReference>
<protein>
    <recommendedName>
        <fullName evidence="6">Yip1 domain-containing protein</fullName>
    </recommendedName>
</protein>
<keyword evidence="8" id="KW-1185">Reference proteome</keyword>
<evidence type="ECO:0000256" key="2">
    <source>
        <dbReference type="ARBA" id="ARBA00022692"/>
    </source>
</evidence>
<accession>A0A0X8X914</accession>
<sequence>MVYAFLDTQFMSSYPLPRNPAGDALLGVFLRPRRLLFAWRDAEPETFWVLTRLTIPVLLLSILGSGIAHEFIPSGFPPHTRPDPVGFAIYSGLTHLVGVLALAAAAHYLCDLFQGYSDFNRALAAVSIGMVPAWIGNIVAALPWPIGAYGAIILILYSFVLIYAAFAVIMDIQRGHRLAHYIAAIIAALLITFAFGWQAMSIIPGASPEVRLGTTWLI</sequence>
<feature type="domain" description="Yip1" evidence="6">
    <location>
        <begin position="27"/>
        <end position="195"/>
    </location>
</feature>
<reference evidence="7" key="1">
    <citation type="submission" date="2016-02" db="EMBL/GenBank/DDBJ databases">
        <title>Halorhodospira halochloris DSM-1059 complete genome, version 2.</title>
        <authorList>
            <person name="Tsukatani Y."/>
        </authorList>
    </citation>
    <scope>NUCLEOTIDE SEQUENCE</scope>
    <source>
        <strain evidence="7">DSM 1059</strain>
    </source>
</reference>
<evidence type="ECO:0000256" key="4">
    <source>
        <dbReference type="ARBA" id="ARBA00023136"/>
    </source>
</evidence>
<feature type="transmembrane region" description="Helical" evidence="5">
    <location>
        <begin position="181"/>
        <end position="203"/>
    </location>
</feature>
<feature type="transmembrane region" description="Helical" evidence="5">
    <location>
        <begin position="148"/>
        <end position="169"/>
    </location>
</feature>
<proteinExistence type="predicted"/>
<dbReference type="Proteomes" id="UP000218890">
    <property type="component" value="Chromosome"/>
</dbReference>
<dbReference type="EMBL" id="AP017372">
    <property type="protein sequence ID" value="BAU57695.2"/>
    <property type="molecule type" value="Genomic_DNA"/>
</dbReference>
<organism evidence="7 8">
    <name type="scientific">Halorhodospira halochloris</name>
    <name type="common">Ectothiorhodospira halochloris</name>
    <dbReference type="NCBI Taxonomy" id="1052"/>
    <lineage>
        <taxon>Bacteria</taxon>
        <taxon>Pseudomonadati</taxon>
        <taxon>Pseudomonadota</taxon>
        <taxon>Gammaproteobacteria</taxon>
        <taxon>Chromatiales</taxon>
        <taxon>Ectothiorhodospiraceae</taxon>
        <taxon>Halorhodospira</taxon>
    </lineage>
</organism>
<evidence type="ECO:0000256" key="5">
    <source>
        <dbReference type="SAM" id="Phobius"/>
    </source>
</evidence>
<evidence type="ECO:0000313" key="7">
    <source>
        <dbReference type="EMBL" id="BAU57695.2"/>
    </source>
</evidence>
<name>A0A0X8X914_HALHR</name>
<feature type="transmembrane region" description="Helical" evidence="5">
    <location>
        <begin position="47"/>
        <end position="67"/>
    </location>
</feature>
<dbReference type="AlphaFoldDB" id="A0A0X8X914"/>
<dbReference type="KEGG" id="hhk:HH1059_09980"/>
<keyword evidence="4 5" id="KW-0472">Membrane</keyword>
<keyword evidence="3 5" id="KW-1133">Transmembrane helix</keyword>
<comment type="subcellular location">
    <subcellularLocation>
        <location evidence="1">Membrane</location>
        <topology evidence="1">Multi-pass membrane protein</topology>
    </subcellularLocation>
</comment>
<gene>
    <name evidence="7" type="ORF">HH1059_09980</name>
</gene>
<feature type="transmembrane region" description="Helical" evidence="5">
    <location>
        <begin position="87"/>
        <end position="110"/>
    </location>
</feature>
<dbReference type="InterPro" id="IPR006977">
    <property type="entry name" value="Yip1_dom"/>
</dbReference>
<feature type="transmembrane region" description="Helical" evidence="5">
    <location>
        <begin position="122"/>
        <end position="142"/>
    </location>
</feature>
<evidence type="ECO:0000313" key="8">
    <source>
        <dbReference type="Proteomes" id="UP000218890"/>
    </source>
</evidence>
<evidence type="ECO:0000256" key="1">
    <source>
        <dbReference type="ARBA" id="ARBA00004141"/>
    </source>
</evidence>
<dbReference type="Pfam" id="PF04893">
    <property type="entry name" value="Yip1"/>
    <property type="match status" value="1"/>
</dbReference>
<evidence type="ECO:0000256" key="3">
    <source>
        <dbReference type="ARBA" id="ARBA00022989"/>
    </source>
</evidence>
<evidence type="ECO:0000259" key="6">
    <source>
        <dbReference type="Pfam" id="PF04893"/>
    </source>
</evidence>
<keyword evidence="2 5" id="KW-0812">Transmembrane</keyword>